<dbReference type="PANTHER" id="PTHR13373:SF21">
    <property type="entry name" value="NUCLEAR PORE COMPLEX PROTEIN NUP85"/>
    <property type="match status" value="1"/>
</dbReference>
<keyword evidence="5 9" id="KW-0653">Protein transport</keyword>
<name>A0ABP0ZQX0_9ASCO</name>
<dbReference type="Proteomes" id="UP001497383">
    <property type="component" value="Chromosome 4"/>
</dbReference>
<evidence type="ECO:0000256" key="3">
    <source>
        <dbReference type="ARBA" id="ARBA00022448"/>
    </source>
</evidence>
<keyword evidence="3 9" id="KW-0813">Transport</keyword>
<keyword evidence="9" id="KW-0472">Membrane</keyword>
<feature type="compositionally biased region" description="Polar residues" evidence="11">
    <location>
        <begin position="46"/>
        <end position="59"/>
    </location>
</feature>
<evidence type="ECO:0000256" key="9">
    <source>
        <dbReference type="RuleBase" id="RU365073"/>
    </source>
</evidence>
<dbReference type="EMBL" id="OZ022408">
    <property type="protein sequence ID" value="CAK9439401.1"/>
    <property type="molecule type" value="Genomic_DNA"/>
</dbReference>
<evidence type="ECO:0000256" key="10">
    <source>
        <dbReference type="SAM" id="Coils"/>
    </source>
</evidence>
<comment type="similarity">
    <text evidence="2 9">Belongs to the nucleoporin Nup85 family.</text>
</comment>
<sequence>MNKFEDVEMLDIPQAEKKVEEEVEEEAYDQSSSSSTESLSEPSSEQNIDGNCIESSTASPPEPSLLNMASVAQASGGGDYPELLDWLNSDDELQFRYHKSSKKDSGLKPTAMYSAYINFINSNFKLVESLLSKLDYDEQVEDLSPPTIGVISTSQKTLNGPISRSKRIDAAFQDLVENLQKLLESTAEKGNAAEEEEQEEQKDKLSDVLLILKCIASTYFCADVRRRPEMVAEWVNSFDPQPPRELITEIMINQPRSYTHPLFWNGLVRKMVLRGLFQQVDEVLEHSNYIELRDMCNPLFSAIQDLKSLVSSYKSYCYKGQFMQWKILACEYRDSLSQLKREVTDWEGQDVNYGTVFGQIYDIACIITGLPKTIATCSDSWYEMYLALSLYQIRDNESVSHAFFKSAISEVPPSPLVTNAGVDFNLDDLTEGTFINAMEGRIMKVMETLFDLSPATASYVSLLMELKGYFKDYHLNNTTGKLLAPQKTISEYFLTRHAHDCLNLHDLVPVGIGLLGNGLIYQRPESTEVNRNTVAEFIPHYDIKSNDDLEWALTICADLQLVSTARDLYFQAGTQAFDDGFLYEALNNFVNCYDPLQVSGSTHLEGLHKIHFIVWDIIFTDCLVNNKPIRDDLLNNIVEQKLDMELHPVIQQCISPYAVLKEFYDSLNDSTVKASSKLSKIIHLLKFQYMPKKFCPLLLCQFLPFLATNQKLPLPDLIVGVELIDNYESEATEEEKEQGEYLYDYSTKVQEIDTQSEHDWRIGAEPIPPDVKSMLVLLRSRITAKVGKVFID</sequence>
<evidence type="ECO:0000256" key="2">
    <source>
        <dbReference type="ARBA" id="ARBA00005573"/>
    </source>
</evidence>
<evidence type="ECO:0000256" key="1">
    <source>
        <dbReference type="ARBA" id="ARBA00004567"/>
    </source>
</evidence>
<feature type="compositionally biased region" description="Low complexity" evidence="11">
    <location>
        <begin position="29"/>
        <end position="45"/>
    </location>
</feature>
<keyword evidence="8 9" id="KW-0539">Nucleus</keyword>
<evidence type="ECO:0000256" key="11">
    <source>
        <dbReference type="SAM" id="MobiDB-lite"/>
    </source>
</evidence>
<keyword evidence="4 9" id="KW-0509">mRNA transport</keyword>
<evidence type="ECO:0000313" key="12">
    <source>
        <dbReference type="EMBL" id="CAK9439401.1"/>
    </source>
</evidence>
<feature type="coiled-coil region" evidence="10">
    <location>
        <begin position="176"/>
        <end position="203"/>
    </location>
</feature>
<keyword evidence="6 9" id="KW-0811">Translocation</keyword>
<evidence type="ECO:0000256" key="5">
    <source>
        <dbReference type="ARBA" id="ARBA00022927"/>
    </source>
</evidence>
<protein>
    <recommendedName>
        <fullName evidence="9">Nuclear pore complex protein Nup85</fullName>
    </recommendedName>
</protein>
<proteinExistence type="inferred from homology"/>
<keyword evidence="10" id="KW-0175">Coiled coil</keyword>
<feature type="region of interest" description="Disordered" evidence="11">
    <location>
        <begin position="1"/>
        <end position="64"/>
    </location>
</feature>
<comment type="subunit">
    <text evidence="9">Component of the nuclear pore complex (NPC).</text>
</comment>
<keyword evidence="7 9" id="KW-0906">Nuclear pore complex</keyword>
<evidence type="ECO:0000313" key="13">
    <source>
        <dbReference type="Proteomes" id="UP001497383"/>
    </source>
</evidence>
<dbReference type="PANTHER" id="PTHR13373">
    <property type="entry name" value="FROUNT PROTEIN-RELATED"/>
    <property type="match status" value="1"/>
</dbReference>
<dbReference type="Pfam" id="PF07575">
    <property type="entry name" value="Nucleopor_Nup85"/>
    <property type="match status" value="1"/>
</dbReference>
<keyword evidence="13" id="KW-1185">Reference proteome</keyword>
<dbReference type="GeneID" id="92208736"/>
<evidence type="ECO:0000256" key="8">
    <source>
        <dbReference type="ARBA" id="ARBA00023242"/>
    </source>
</evidence>
<accession>A0ABP0ZQX0</accession>
<organism evidence="12 13">
    <name type="scientific">Lodderomyces beijingensis</name>
    <dbReference type="NCBI Taxonomy" id="1775926"/>
    <lineage>
        <taxon>Eukaryota</taxon>
        <taxon>Fungi</taxon>
        <taxon>Dikarya</taxon>
        <taxon>Ascomycota</taxon>
        <taxon>Saccharomycotina</taxon>
        <taxon>Pichiomycetes</taxon>
        <taxon>Debaryomycetaceae</taxon>
        <taxon>Candida/Lodderomyces clade</taxon>
        <taxon>Lodderomyces</taxon>
    </lineage>
</organism>
<evidence type="ECO:0000256" key="6">
    <source>
        <dbReference type="ARBA" id="ARBA00023010"/>
    </source>
</evidence>
<gene>
    <name evidence="12" type="ORF">LODBEIA_P35400</name>
</gene>
<comment type="function">
    <text evidence="9">Functions as a component of the nuclear pore complex (NPC).</text>
</comment>
<comment type="subcellular location">
    <subcellularLocation>
        <location evidence="1 9">Nucleus</location>
        <location evidence="1 9">Nuclear pore complex</location>
    </subcellularLocation>
</comment>
<dbReference type="RefSeq" id="XP_066830478.1">
    <property type="nucleotide sequence ID" value="XM_066973662.1"/>
</dbReference>
<evidence type="ECO:0000256" key="4">
    <source>
        <dbReference type="ARBA" id="ARBA00022816"/>
    </source>
</evidence>
<reference evidence="12 13" key="1">
    <citation type="submission" date="2024-03" db="EMBL/GenBank/DDBJ databases">
        <authorList>
            <person name="Brejova B."/>
        </authorList>
    </citation>
    <scope>NUCLEOTIDE SEQUENCE [LARGE SCALE GENOMIC DNA]</scope>
    <source>
        <strain evidence="12 13">CBS 14171</strain>
    </source>
</reference>
<dbReference type="InterPro" id="IPR011502">
    <property type="entry name" value="Nucleoporin_Nup85"/>
</dbReference>
<evidence type="ECO:0000256" key="7">
    <source>
        <dbReference type="ARBA" id="ARBA00023132"/>
    </source>
</evidence>